<dbReference type="PANTHER" id="PTHR10210:SF32">
    <property type="entry name" value="RIBOSE-PHOSPHATE PYROPHOSPHOKINASE 2"/>
    <property type="match status" value="1"/>
</dbReference>
<keyword evidence="11" id="KW-1185">Reference proteome</keyword>
<dbReference type="PANTHER" id="PTHR10210">
    <property type="entry name" value="RIBOSE-PHOSPHATE DIPHOSPHOKINASE FAMILY MEMBER"/>
    <property type="match status" value="1"/>
</dbReference>
<keyword evidence="5 10" id="KW-0418">Kinase</keyword>
<comment type="caution">
    <text evidence="10">The sequence shown here is derived from an EMBL/GenBank/DDBJ whole genome shotgun (WGS) entry which is preliminary data.</text>
</comment>
<dbReference type="AlphaFoldDB" id="A0A4V3DG53"/>
<dbReference type="InterPro" id="IPR029057">
    <property type="entry name" value="PRTase-like"/>
</dbReference>
<dbReference type="GO" id="GO:0004749">
    <property type="term" value="F:ribose phosphate diphosphokinase activity"/>
    <property type="evidence" value="ECO:0007669"/>
    <property type="project" value="UniProtKB-EC"/>
</dbReference>
<dbReference type="Gene3D" id="3.40.50.2020">
    <property type="match status" value="2"/>
</dbReference>
<dbReference type="Proteomes" id="UP000295729">
    <property type="component" value="Unassembled WGS sequence"/>
</dbReference>
<keyword evidence="2" id="KW-0808">Transferase</keyword>
<proteinExistence type="predicted"/>
<dbReference type="GO" id="GO:0005737">
    <property type="term" value="C:cytoplasm"/>
    <property type="evidence" value="ECO:0007669"/>
    <property type="project" value="TreeGrafter"/>
</dbReference>
<dbReference type="InterPro" id="IPR005946">
    <property type="entry name" value="Rib-P_diPkinase"/>
</dbReference>
<evidence type="ECO:0000256" key="5">
    <source>
        <dbReference type="ARBA" id="ARBA00022777"/>
    </source>
</evidence>
<dbReference type="OrthoDB" id="9777067at2"/>
<feature type="domain" description="Phosphoribosyltransferase" evidence="8">
    <location>
        <begin position="211"/>
        <end position="316"/>
    </location>
</feature>
<dbReference type="GO" id="GO:0006164">
    <property type="term" value="P:purine nucleotide biosynthetic process"/>
    <property type="evidence" value="ECO:0007669"/>
    <property type="project" value="TreeGrafter"/>
</dbReference>
<evidence type="ECO:0000313" key="11">
    <source>
        <dbReference type="Proteomes" id="UP000295729"/>
    </source>
</evidence>
<evidence type="ECO:0000256" key="7">
    <source>
        <dbReference type="ARBA" id="ARBA00049535"/>
    </source>
</evidence>
<evidence type="ECO:0000256" key="6">
    <source>
        <dbReference type="ARBA" id="ARBA00022840"/>
    </source>
</evidence>
<dbReference type="GO" id="GO:0006015">
    <property type="term" value="P:5-phosphoribose 1-diphosphate biosynthetic process"/>
    <property type="evidence" value="ECO:0007669"/>
    <property type="project" value="TreeGrafter"/>
</dbReference>
<protein>
    <recommendedName>
        <fullName evidence="1">ribose-phosphate diphosphokinase</fullName>
        <ecNumber evidence="1">2.7.6.1</ecNumber>
    </recommendedName>
</protein>
<keyword evidence="3" id="KW-0545">Nucleotide biosynthesis</keyword>
<dbReference type="GO" id="GO:0005524">
    <property type="term" value="F:ATP binding"/>
    <property type="evidence" value="ECO:0007669"/>
    <property type="project" value="UniProtKB-KW"/>
</dbReference>
<evidence type="ECO:0000259" key="8">
    <source>
        <dbReference type="Pfam" id="PF00156"/>
    </source>
</evidence>
<evidence type="ECO:0000256" key="1">
    <source>
        <dbReference type="ARBA" id="ARBA00013247"/>
    </source>
</evidence>
<dbReference type="Pfam" id="PF00156">
    <property type="entry name" value="Pribosyltran"/>
    <property type="match status" value="1"/>
</dbReference>
<evidence type="ECO:0000256" key="3">
    <source>
        <dbReference type="ARBA" id="ARBA00022727"/>
    </source>
</evidence>
<evidence type="ECO:0000313" key="10">
    <source>
        <dbReference type="EMBL" id="TDR12601.1"/>
    </source>
</evidence>
<dbReference type="RefSeq" id="WP_133563434.1">
    <property type="nucleotide sequence ID" value="NZ_JAJGNH010000002.1"/>
</dbReference>
<evidence type="ECO:0000259" key="9">
    <source>
        <dbReference type="Pfam" id="PF13793"/>
    </source>
</evidence>
<dbReference type="SMART" id="SM01400">
    <property type="entry name" value="Pribosyltran_N"/>
    <property type="match status" value="1"/>
</dbReference>
<dbReference type="SUPFAM" id="SSF53271">
    <property type="entry name" value="PRTase-like"/>
    <property type="match status" value="1"/>
</dbReference>
<dbReference type="CDD" id="cd06223">
    <property type="entry name" value="PRTases_typeI"/>
    <property type="match status" value="1"/>
</dbReference>
<keyword evidence="4" id="KW-0547">Nucleotide-binding</keyword>
<dbReference type="EMBL" id="SNZA01000004">
    <property type="protein sequence ID" value="TDR12601.1"/>
    <property type="molecule type" value="Genomic_DNA"/>
</dbReference>
<keyword evidence="6" id="KW-0067">ATP-binding</keyword>
<evidence type="ECO:0000256" key="4">
    <source>
        <dbReference type="ARBA" id="ARBA00022741"/>
    </source>
</evidence>
<dbReference type="GO" id="GO:0016301">
    <property type="term" value="F:kinase activity"/>
    <property type="evidence" value="ECO:0007669"/>
    <property type="project" value="UniProtKB-KW"/>
</dbReference>
<name>A0A4V3DG53_9GAMM</name>
<evidence type="ECO:0000256" key="2">
    <source>
        <dbReference type="ARBA" id="ARBA00022679"/>
    </source>
</evidence>
<reference evidence="10 11" key="1">
    <citation type="submission" date="2019-03" db="EMBL/GenBank/DDBJ databases">
        <title>Genomic Encyclopedia of Type Strains, Phase IV (KMG-IV): sequencing the most valuable type-strain genomes for metagenomic binning, comparative biology and taxonomic classification.</title>
        <authorList>
            <person name="Goeker M."/>
        </authorList>
    </citation>
    <scope>NUCLEOTIDE SEQUENCE [LARGE SCALE GENOMIC DNA]</scope>
    <source>
        <strain evidence="10 11">DSM 5604</strain>
    </source>
</reference>
<dbReference type="GO" id="GO:0000287">
    <property type="term" value="F:magnesium ion binding"/>
    <property type="evidence" value="ECO:0007669"/>
    <property type="project" value="InterPro"/>
</dbReference>
<organism evidence="10 11">
    <name type="scientific">Marinomonas communis</name>
    <dbReference type="NCBI Taxonomy" id="28254"/>
    <lineage>
        <taxon>Bacteria</taxon>
        <taxon>Pseudomonadati</taxon>
        <taxon>Pseudomonadota</taxon>
        <taxon>Gammaproteobacteria</taxon>
        <taxon>Oceanospirillales</taxon>
        <taxon>Oceanospirillaceae</taxon>
        <taxon>Marinomonas</taxon>
    </lineage>
</organism>
<dbReference type="GO" id="GO:0002189">
    <property type="term" value="C:ribose phosphate diphosphokinase complex"/>
    <property type="evidence" value="ECO:0007669"/>
    <property type="project" value="TreeGrafter"/>
</dbReference>
<dbReference type="Pfam" id="PF13793">
    <property type="entry name" value="Pribosyltran_N"/>
    <property type="match status" value="1"/>
</dbReference>
<comment type="catalytic activity">
    <reaction evidence="7">
        <text>D-ribose 5-phosphate + ATP = 5-phospho-alpha-D-ribose 1-diphosphate + AMP + H(+)</text>
        <dbReference type="Rhea" id="RHEA:15609"/>
        <dbReference type="ChEBI" id="CHEBI:15378"/>
        <dbReference type="ChEBI" id="CHEBI:30616"/>
        <dbReference type="ChEBI" id="CHEBI:58017"/>
        <dbReference type="ChEBI" id="CHEBI:78346"/>
        <dbReference type="ChEBI" id="CHEBI:456215"/>
        <dbReference type="EC" id="2.7.6.1"/>
    </reaction>
</comment>
<feature type="domain" description="Ribose-phosphate pyrophosphokinase N-terminal" evidence="9">
    <location>
        <begin position="51"/>
        <end position="122"/>
    </location>
</feature>
<accession>A0A4V3DG53</accession>
<dbReference type="InterPro" id="IPR000836">
    <property type="entry name" value="PRTase_dom"/>
</dbReference>
<gene>
    <name evidence="10" type="ORF">C8D85_2636</name>
</gene>
<sequence length="405" mass="45802">MTSPSSQSPNVIVVSNSSDNPFAIDVAYAMGQHEDIADIISMKQFMNSEFCPRFISDEADFENIGRKLEGKSVVIVSTTSHVQSRQELAMANFIIARAAKENGAARVVLVEPDLFYSAQDRGPSKDLGKTSFERDIKDIKKFDGQPFTAKLYAQMLKLSGVDTVMTIHNHSDSVQQIFNEVFDGDFHNLIPYGIYAHYLLNSNILSYGEEGEGLVLCAPDKGARDFVKQMYNTLGLTKAKFIMLDKERTAERKVEITLHKESEHTFEGLDGASIVLFDDMVRTGSTIIKSCQFLKQINPERMVFAVSHFYASNEGRERMAHPALGEILTLNTLPTILNRDEQGRLRKKMVVLKVEKWLGQELCKILGLPQSEELNPYKIDMSSKNPRFKRKIWFSEELHDLNKDD</sequence>
<dbReference type="InterPro" id="IPR029099">
    <property type="entry name" value="Pribosyltran_N"/>
</dbReference>
<dbReference type="EC" id="2.7.6.1" evidence="1"/>